<name>A0AB39SD53_9ACTN</name>
<organism evidence="1">
    <name type="scientific">Streptomyces sp. R35</name>
    <dbReference type="NCBI Taxonomy" id="3238630"/>
    <lineage>
        <taxon>Bacteria</taxon>
        <taxon>Bacillati</taxon>
        <taxon>Actinomycetota</taxon>
        <taxon>Actinomycetes</taxon>
        <taxon>Kitasatosporales</taxon>
        <taxon>Streptomycetaceae</taxon>
        <taxon>Streptomyces</taxon>
    </lineage>
</organism>
<accession>A0AB39SD53</accession>
<dbReference type="Gene3D" id="3.40.50.2300">
    <property type="match status" value="2"/>
</dbReference>
<evidence type="ECO:0000313" key="1">
    <source>
        <dbReference type="EMBL" id="XDQ64193.1"/>
    </source>
</evidence>
<protein>
    <submittedName>
        <fullName evidence="1">ABC transporter substrate-binding protein</fullName>
    </submittedName>
</protein>
<gene>
    <name evidence="1" type="ORF">AB5J50_27140</name>
</gene>
<dbReference type="SUPFAM" id="SSF53822">
    <property type="entry name" value="Periplasmic binding protein-like I"/>
    <property type="match status" value="1"/>
</dbReference>
<dbReference type="RefSeq" id="WP_369260875.1">
    <property type="nucleotide sequence ID" value="NZ_CP163440.1"/>
</dbReference>
<reference evidence="1" key="1">
    <citation type="submission" date="2024-07" db="EMBL/GenBank/DDBJ databases">
        <authorList>
            <person name="Yu S.T."/>
        </authorList>
    </citation>
    <scope>NUCLEOTIDE SEQUENCE</scope>
    <source>
        <strain evidence="1">R35</strain>
    </source>
</reference>
<sequence length="891" mass="95884">MAATQGGGPEGLPDDRAMDFVLGFPTAVAPEYRNRSNLATSPPLFVLRVPAASYESVVDRVVGALRASLYDNGKLVPYAHLPAEDDSALLSESAGIQVGTGAPEHMTPDRYPHFLVMRDLVSYIRTNPAAWREGSQARNLRIHASEQRARRGGVLGFTRMEGPDLGGLPGFLVGISWLSFVQRMPKWLWARWTSRKVVRGWLGAEPVAGGGKKLFRVMDNAGAVWGAQLKNDPNHEEALQELDRLLLRALLEDLRSPAVGRILPGRRRRTARPVLLVEVPPPGAPGALAAERFLRSLHRARATARPPGPLVVAVGRPSEALLEELGNPADSTFAQASLRLGQNDAAPVLVTFSDEAVAAPGLDLRKVDPRTFKVNRMVPTGIVACVTVLALAAAGLVIRQITAPAEDHTCVGGTESVAESARDTPIPVDSKGWYDAAVKEIGEQNVRAERAAAQGRTVRTVVAFVSSVPTDENETRFDGTIPELRGIAMWQRKLLDDAVSNDSAVRLRVEVRPTGRAFKNAVPEARKLVTEVRGESHQKAYEKIVGVLAYAQSRDETRAALQVLGAAKIPTIGTTATADEMLAGSASLSYWPFTPANSTEARIEADFASQENIVAEPGSEASCSAARRALVIESSADLYSRSLADKFRADFPGTSQVFNFNQVGDFEPAPPTGATSVSSADELARQLCKALKAEPESVVYWSARARDFTAFIEAMDTRGTCISDDITVLGGNELTNVAQTGAFNNKDWLRLYYSAHRLPATDPRVSDKTRQFVDAYNAFVQRTTEGADPWIQDGHSAVSYDAFHVLSQAVDQARLRDESVSRESVLVALGGGVTFNGATGYVSYDQGNNAPPGDKTLVLLRQLADRPEAVVVCGAYKQGASSKAEGPPCAP</sequence>
<proteinExistence type="predicted"/>
<dbReference type="EMBL" id="CP163440">
    <property type="protein sequence ID" value="XDQ64193.1"/>
    <property type="molecule type" value="Genomic_DNA"/>
</dbReference>
<dbReference type="AlphaFoldDB" id="A0AB39SD53"/>
<dbReference type="InterPro" id="IPR028082">
    <property type="entry name" value="Peripla_BP_I"/>
</dbReference>